<dbReference type="EMBL" id="CATWAF010000004">
    <property type="protein sequence ID" value="CAJ0701012.1"/>
    <property type="molecule type" value="Genomic_DNA"/>
</dbReference>
<protein>
    <submittedName>
        <fullName evidence="1">Uncharacterized protein</fullName>
    </submittedName>
</protein>
<organism evidence="1 2">
    <name type="scientific">Ralstonia wenshanensis</name>
    <dbReference type="NCBI Taxonomy" id="2842456"/>
    <lineage>
        <taxon>Bacteria</taxon>
        <taxon>Pseudomonadati</taxon>
        <taxon>Pseudomonadota</taxon>
        <taxon>Betaproteobacteria</taxon>
        <taxon>Burkholderiales</taxon>
        <taxon>Burkholderiaceae</taxon>
        <taxon>Ralstonia</taxon>
    </lineage>
</organism>
<dbReference type="AlphaFoldDB" id="A0AAD2B4E5"/>
<name>A0AAD2B4E5_9RALS</name>
<comment type="caution">
    <text evidence="1">The sequence shown here is derived from an EMBL/GenBank/DDBJ whole genome shotgun (WGS) entry which is preliminary data.</text>
</comment>
<reference evidence="1 2" key="1">
    <citation type="submission" date="2023-07" db="EMBL/GenBank/DDBJ databases">
        <authorList>
            <person name="Peeters C."/>
        </authorList>
    </citation>
    <scope>NUCLEOTIDE SEQUENCE [LARGE SCALE GENOMIC DNA]</scope>
    <source>
        <strain evidence="1 2">LMG 18091</strain>
    </source>
</reference>
<gene>
    <name evidence="1" type="ORF">LMG18091_03329</name>
</gene>
<accession>A0AAD2B4E5</accession>
<sequence>MNEIKQPLARSPSQSWIARDAVRIQLSSQDLAAAPPSRVMSDAADLVARASREMHLGVKHKGEPVPAWLNHSPELEHRVITLEQFGRDALGSVDPAFRFKFNEQGQIVEVAEHPLAKHFYRFRPGWEAPLTSDDGLVDYRTRPLAHFVLDVFAYHPFLKQCWAVALPGHMRPTQRTPEGDGYLGEAFNDLLDALRAEAFSRQIDDVEIVHDKGAKRANDRMWAYIGGCLRQCKRAYVASMVFFHREEYGCKVPIELAMQHHATFTNRLRARAAIKQRLIGAIWKRDWSDARGHHYRWIFIFDGELVQAAWEWTDLIEAQWGNVVPQGAGYADTVDDEEQSGYTGMIELDGSVDKLAALKAEIRYLAMKDYALCVEPLANANAWGTFTPGREEPQIRLTRCQL</sequence>
<dbReference type="Proteomes" id="UP001189915">
    <property type="component" value="Unassembled WGS sequence"/>
</dbReference>
<evidence type="ECO:0000313" key="1">
    <source>
        <dbReference type="EMBL" id="CAJ0701012.1"/>
    </source>
</evidence>
<dbReference type="RefSeq" id="WP_316870650.1">
    <property type="nucleotide sequence ID" value="NZ_CATWAF010000004.1"/>
</dbReference>
<evidence type="ECO:0000313" key="2">
    <source>
        <dbReference type="Proteomes" id="UP001189915"/>
    </source>
</evidence>
<keyword evidence="2" id="KW-1185">Reference proteome</keyword>
<proteinExistence type="predicted"/>